<accession>A0A264W429</accession>
<dbReference type="InterPro" id="IPR015424">
    <property type="entry name" value="PyrdxlP-dep_Trfase"/>
</dbReference>
<dbReference type="OrthoDB" id="9808002at2"/>
<dbReference type="InterPro" id="IPR000192">
    <property type="entry name" value="Aminotrans_V_dom"/>
</dbReference>
<dbReference type="PIRSF" id="PIRSF005572">
    <property type="entry name" value="NifS"/>
    <property type="match status" value="1"/>
</dbReference>
<dbReference type="NCBIfam" id="NF002806">
    <property type="entry name" value="PRK02948.1"/>
    <property type="match status" value="1"/>
</dbReference>
<evidence type="ECO:0000313" key="4">
    <source>
        <dbReference type="EMBL" id="OZS78332.1"/>
    </source>
</evidence>
<dbReference type="EMBL" id="NOKQ01000196">
    <property type="protein sequence ID" value="OZS78332.1"/>
    <property type="molecule type" value="Genomic_DNA"/>
</dbReference>
<dbReference type="PANTHER" id="PTHR11601:SF36">
    <property type="entry name" value="CYSTEINE DESULFURASE NIFS-RELATED"/>
    <property type="match status" value="1"/>
</dbReference>
<protein>
    <recommendedName>
        <fullName evidence="3">Aminotransferase class V domain-containing protein</fullName>
    </recommendedName>
</protein>
<evidence type="ECO:0000256" key="1">
    <source>
        <dbReference type="ARBA" id="ARBA00001933"/>
    </source>
</evidence>
<dbReference type="AlphaFoldDB" id="A0A264W429"/>
<evidence type="ECO:0000259" key="3">
    <source>
        <dbReference type="Pfam" id="PF00266"/>
    </source>
</evidence>
<dbReference type="GO" id="GO:0003824">
    <property type="term" value="F:catalytic activity"/>
    <property type="evidence" value="ECO:0007669"/>
    <property type="project" value="UniProtKB-ARBA"/>
</dbReference>
<dbReference type="Gene3D" id="3.40.640.10">
    <property type="entry name" value="Type I PLP-dependent aspartate aminotransferase-like (Major domain)"/>
    <property type="match status" value="1"/>
</dbReference>
<dbReference type="InterPro" id="IPR016454">
    <property type="entry name" value="Cysteine_dSase"/>
</dbReference>
<dbReference type="PANTHER" id="PTHR11601">
    <property type="entry name" value="CYSTEINE DESULFURYLASE FAMILY MEMBER"/>
    <property type="match status" value="1"/>
</dbReference>
<sequence length="385" mass="42447">MNREKMKDKLQSKVVKKLNYFDYAATAPMRDEALEVYSEFAKMNFGNTQSLHDVGTRAAQVVAACQQFWGRQLGGDSSGVFFTGNASEANQLAIRGFVKGKSGKILACPLEHASVLTVLGELQTEGFEIEWMKLAPSGEVDLEAVARQIDSSYLLMICQWVNSETGIIQPVEQLVKLAATYKIPFHCDAVQGFGKCSLEKWTSEVASFVVSGHKFGGPKGCGVVWMNPAYHWQSVYSGTTHQQGFRAGTLDVAAIAATTRAAELALLEQKALYQRVKELHDVIHKSLPDEIEVVGSRTKKSPFILGVLGFGVDGQHTMLEGNRRGFAFSTGSACKVGHGEAMSTLTSLKYSQDEAKQFVRFSFGRQTTQEQVNQLTQWLQQRRTP</sequence>
<dbReference type="Gene3D" id="3.90.1150.10">
    <property type="entry name" value="Aspartate Aminotransferase, domain 1"/>
    <property type="match status" value="1"/>
</dbReference>
<feature type="domain" description="Aminotransferase class V" evidence="3">
    <location>
        <begin position="20"/>
        <end position="375"/>
    </location>
</feature>
<reference evidence="4 5" key="1">
    <citation type="submission" date="2017-07" db="EMBL/GenBank/DDBJ databases">
        <title>Tetzosporium hominis gen.nov. sp.nov.</title>
        <authorList>
            <person name="Tetz G."/>
            <person name="Tetz V."/>
        </authorList>
    </citation>
    <scope>NUCLEOTIDE SEQUENCE [LARGE SCALE GENOMIC DNA]</scope>
    <source>
        <strain evidence="4 5">VT-49</strain>
    </source>
</reference>
<organism evidence="4 5">
    <name type="scientific">Tetzosporium hominis</name>
    <dbReference type="NCBI Taxonomy" id="2020506"/>
    <lineage>
        <taxon>Bacteria</taxon>
        <taxon>Bacillati</taxon>
        <taxon>Bacillota</taxon>
        <taxon>Bacilli</taxon>
        <taxon>Bacillales</taxon>
        <taxon>Caryophanaceae</taxon>
        <taxon>Tetzosporium</taxon>
    </lineage>
</organism>
<dbReference type="Pfam" id="PF00266">
    <property type="entry name" value="Aminotran_5"/>
    <property type="match status" value="1"/>
</dbReference>
<keyword evidence="2" id="KW-0663">Pyridoxal phosphate</keyword>
<keyword evidence="5" id="KW-1185">Reference proteome</keyword>
<dbReference type="SUPFAM" id="SSF53383">
    <property type="entry name" value="PLP-dependent transferases"/>
    <property type="match status" value="1"/>
</dbReference>
<name>A0A264W429_9BACL</name>
<evidence type="ECO:0000256" key="2">
    <source>
        <dbReference type="ARBA" id="ARBA00022898"/>
    </source>
</evidence>
<proteinExistence type="predicted"/>
<dbReference type="InterPro" id="IPR015422">
    <property type="entry name" value="PyrdxlP-dep_Trfase_small"/>
</dbReference>
<dbReference type="InterPro" id="IPR015421">
    <property type="entry name" value="PyrdxlP-dep_Trfase_major"/>
</dbReference>
<comment type="caution">
    <text evidence="4">The sequence shown here is derived from an EMBL/GenBank/DDBJ whole genome shotgun (WGS) entry which is preliminary data.</text>
</comment>
<evidence type="ECO:0000313" key="5">
    <source>
        <dbReference type="Proteomes" id="UP000217065"/>
    </source>
</evidence>
<comment type="cofactor">
    <cofactor evidence="1">
        <name>pyridoxal 5'-phosphate</name>
        <dbReference type="ChEBI" id="CHEBI:597326"/>
    </cofactor>
</comment>
<gene>
    <name evidence="4" type="ORF">CF394_06120</name>
</gene>
<dbReference type="Proteomes" id="UP000217065">
    <property type="component" value="Unassembled WGS sequence"/>
</dbReference>